<dbReference type="Proteomes" id="UP000664132">
    <property type="component" value="Unassembled WGS sequence"/>
</dbReference>
<proteinExistence type="predicted"/>
<reference evidence="1" key="1">
    <citation type="submission" date="2021-02" db="EMBL/GenBank/DDBJ databases">
        <title>Genome sequence Cadophora malorum strain M34.</title>
        <authorList>
            <person name="Stefanovic E."/>
            <person name="Vu D."/>
            <person name="Scully C."/>
            <person name="Dijksterhuis J."/>
            <person name="Roader J."/>
            <person name="Houbraken J."/>
        </authorList>
    </citation>
    <scope>NUCLEOTIDE SEQUENCE</scope>
    <source>
        <strain evidence="1">M34</strain>
    </source>
</reference>
<name>A0A8H7WCM7_9HELO</name>
<protein>
    <submittedName>
        <fullName evidence="1">Uncharacterized protein</fullName>
    </submittedName>
</protein>
<sequence>MQSAILTLVHASQAAFGIYNLYLTSISISNLQGYEDMSKKAAKYSNTAEQQLHKTRITQASGTIALLVSVLSSVYLTFGAPKTLISQSIAGLNLLALVAAESHVGDFWKQKARVPLPGVGDYNEATKNTQEVRLNMMYLIASWFVAGAVDLIF</sequence>
<evidence type="ECO:0000313" key="2">
    <source>
        <dbReference type="Proteomes" id="UP000664132"/>
    </source>
</evidence>
<evidence type="ECO:0000313" key="1">
    <source>
        <dbReference type="EMBL" id="KAG4422355.1"/>
    </source>
</evidence>
<comment type="caution">
    <text evidence="1">The sequence shown here is derived from an EMBL/GenBank/DDBJ whole genome shotgun (WGS) entry which is preliminary data.</text>
</comment>
<dbReference type="EMBL" id="JAFJYH010000050">
    <property type="protein sequence ID" value="KAG4422355.1"/>
    <property type="molecule type" value="Genomic_DNA"/>
</dbReference>
<dbReference type="OrthoDB" id="5405107at2759"/>
<dbReference type="AlphaFoldDB" id="A0A8H7WCM7"/>
<organism evidence="1 2">
    <name type="scientific">Cadophora malorum</name>
    <dbReference type="NCBI Taxonomy" id="108018"/>
    <lineage>
        <taxon>Eukaryota</taxon>
        <taxon>Fungi</taxon>
        <taxon>Dikarya</taxon>
        <taxon>Ascomycota</taxon>
        <taxon>Pezizomycotina</taxon>
        <taxon>Leotiomycetes</taxon>
        <taxon>Helotiales</taxon>
        <taxon>Ploettnerulaceae</taxon>
        <taxon>Cadophora</taxon>
    </lineage>
</organism>
<keyword evidence="2" id="KW-1185">Reference proteome</keyword>
<gene>
    <name evidence="1" type="ORF">IFR04_004507</name>
</gene>
<accession>A0A8H7WCM7</accession>